<organism evidence="10 11">
    <name type="scientific">Sporormia fimetaria CBS 119925</name>
    <dbReference type="NCBI Taxonomy" id="1340428"/>
    <lineage>
        <taxon>Eukaryota</taxon>
        <taxon>Fungi</taxon>
        <taxon>Dikarya</taxon>
        <taxon>Ascomycota</taxon>
        <taxon>Pezizomycotina</taxon>
        <taxon>Dothideomycetes</taxon>
        <taxon>Pleosporomycetidae</taxon>
        <taxon>Pleosporales</taxon>
        <taxon>Sporormiaceae</taxon>
        <taxon>Sporormia</taxon>
    </lineage>
</organism>
<comment type="subcellular location">
    <subcellularLocation>
        <location evidence="1 8">Nucleus</location>
    </subcellularLocation>
</comment>
<accession>A0A6A6V3W3</accession>
<comment type="function">
    <text evidence="8">Component of the Mediator complex, a coactivator involved in the regulated transcription of nearly all RNA polymerase II-dependent genes. Mediator functions as a bridge to convey information from gene-specific regulatory proteins to the basal RNA polymerase II transcription machinery. Mediator is recruited to promoters by direct interactions with regulatory proteins and serves as a scaffold for the assembly of a functional preinitiation complex with RNA polymerase II and the general transcription factors.</text>
</comment>
<evidence type="ECO:0000313" key="11">
    <source>
        <dbReference type="Proteomes" id="UP000799440"/>
    </source>
</evidence>
<comment type="similarity">
    <text evidence="2 8">Belongs to the Mediator complex subunit 6 family.</text>
</comment>
<evidence type="ECO:0000256" key="1">
    <source>
        <dbReference type="ARBA" id="ARBA00004123"/>
    </source>
</evidence>
<dbReference type="PANTHER" id="PTHR13104">
    <property type="entry name" value="MED-6-RELATED"/>
    <property type="match status" value="1"/>
</dbReference>
<feature type="non-terminal residue" evidence="10">
    <location>
        <position position="252"/>
    </location>
</feature>
<dbReference type="GO" id="GO:0003712">
    <property type="term" value="F:transcription coregulator activity"/>
    <property type="evidence" value="ECO:0007669"/>
    <property type="project" value="InterPro"/>
</dbReference>
<evidence type="ECO:0000256" key="2">
    <source>
        <dbReference type="ARBA" id="ARBA00007526"/>
    </source>
</evidence>
<keyword evidence="6 8" id="KW-0539">Nucleus</keyword>
<proteinExistence type="inferred from homology"/>
<evidence type="ECO:0000256" key="5">
    <source>
        <dbReference type="ARBA" id="ARBA00023163"/>
    </source>
</evidence>
<dbReference type="Gene3D" id="3.10.450.580">
    <property type="entry name" value="Mediator complex, subunit Med6"/>
    <property type="match status" value="1"/>
</dbReference>
<evidence type="ECO:0000256" key="8">
    <source>
        <dbReference type="RuleBase" id="RU364143"/>
    </source>
</evidence>
<dbReference type="Proteomes" id="UP000799440">
    <property type="component" value="Unassembled WGS sequence"/>
</dbReference>
<evidence type="ECO:0000256" key="4">
    <source>
        <dbReference type="ARBA" id="ARBA00023015"/>
    </source>
</evidence>
<dbReference type="GO" id="GO:0006357">
    <property type="term" value="P:regulation of transcription by RNA polymerase II"/>
    <property type="evidence" value="ECO:0007669"/>
    <property type="project" value="InterPro"/>
</dbReference>
<dbReference type="InterPro" id="IPR038566">
    <property type="entry name" value="Mediator_Med6_sf"/>
</dbReference>
<feature type="compositionally biased region" description="Low complexity" evidence="9">
    <location>
        <begin position="181"/>
        <end position="190"/>
    </location>
</feature>
<feature type="compositionally biased region" description="Low complexity" evidence="9">
    <location>
        <begin position="145"/>
        <end position="170"/>
    </location>
</feature>
<feature type="region of interest" description="Disordered" evidence="9">
    <location>
        <begin position="132"/>
        <end position="191"/>
    </location>
</feature>
<evidence type="ECO:0000256" key="9">
    <source>
        <dbReference type="SAM" id="MobiDB-lite"/>
    </source>
</evidence>
<dbReference type="InterPro" id="IPR007018">
    <property type="entry name" value="Mediator_Med6"/>
</dbReference>
<evidence type="ECO:0000256" key="6">
    <source>
        <dbReference type="ARBA" id="ARBA00023242"/>
    </source>
</evidence>
<keyword evidence="8" id="KW-0010">Activator</keyword>
<evidence type="ECO:0000256" key="7">
    <source>
        <dbReference type="ARBA" id="ARBA00031259"/>
    </source>
</evidence>
<evidence type="ECO:0000256" key="3">
    <source>
        <dbReference type="ARBA" id="ARBA00020634"/>
    </source>
</evidence>
<dbReference type="OrthoDB" id="344220at2759"/>
<dbReference type="Pfam" id="PF04934">
    <property type="entry name" value="Med6"/>
    <property type="match status" value="1"/>
</dbReference>
<keyword evidence="4 8" id="KW-0805">Transcription regulation</keyword>
<name>A0A6A6V3W3_9PLEO</name>
<keyword evidence="5 8" id="KW-0804">Transcription</keyword>
<dbReference type="GO" id="GO:0016592">
    <property type="term" value="C:mediator complex"/>
    <property type="evidence" value="ECO:0007669"/>
    <property type="project" value="InterPro"/>
</dbReference>
<comment type="subunit">
    <text evidence="8">Component of the Mediator complex.</text>
</comment>
<feature type="non-terminal residue" evidence="10">
    <location>
        <position position="1"/>
    </location>
</feature>
<keyword evidence="11" id="KW-1185">Reference proteome</keyword>
<dbReference type="AlphaFoldDB" id="A0A6A6V3W3"/>
<protein>
    <recommendedName>
        <fullName evidence="3 8">Mediator of RNA polymerase II transcription subunit 6</fullName>
    </recommendedName>
    <alternativeName>
        <fullName evidence="7 8">Mediator complex subunit 6</fullName>
    </alternativeName>
</protein>
<dbReference type="EMBL" id="MU006588">
    <property type="protein sequence ID" value="KAF2744546.1"/>
    <property type="molecule type" value="Genomic_DNA"/>
</dbReference>
<feature type="compositionally biased region" description="Polar residues" evidence="9">
    <location>
        <begin position="171"/>
        <end position="180"/>
    </location>
</feature>
<gene>
    <name evidence="8" type="primary">MED6</name>
    <name evidence="10" type="ORF">M011DRAFT_376134</name>
</gene>
<sequence length="252" mass="27991">NNVLWYFMNSPFYDASSNNQALLQYASSLPPNERTTIFNNRVAFEEALRKHYPSGRQFVVISEAKKETDPWVVQRQNVQLDERRERVVEVEATYYTIGGVRWVQAPSLREVLQTTRTLLDIFTTIQPLTTWSPSTSHTYLPPNLPSKSTLNPTTTTTNNSTTTSRAPSPTADSQLHPQPQTTTTDDTTATPFNESLLLSSFTLTDRYGDEFADENPLKGEPGALVFSSTAEQVKARNKAAAATAEAMAHAAA</sequence>
<evidence type="ECO:0000313" key="10">
    <source>
        <dbReference type="EMBL" id="KAF2744546.1"/>
    </source>
</evidence>
<reference evidence="10" key="1">
    <citation type="journal article" date="2020" name="Stud. Mycol.">
        <title>101 Dothideomycetes genomes: a test case for predicting lifestyles and emergence of pathogens.</title>
        <authorList>
            <person name="Haridas S."/>
            <person name="Albert R."/>
            <person name="Binder M."/>
            <person name="Bloem J."/>
            <person name="Labutti K."/>
            <person name="Salamov A."/>
            <person name="Andreopoulos B."/>
            <person name="Baker S."/>
            <person name="Barry K."/>
            <person name="Bills G."/>
            <person name="Bluhm B."/>
            <person name="Cannon C."/>
            <person name="Castanera R."/>
            <person name="Culley D."/>
            <person name="Daum C."/>
            <person name="Ezra D."/>
            <person name="Gonzalez J."/>
            <person name="Henrissat B."/>
            <person name="Kuo A."/>
            <person name="Liang C."/>
            <person name="Lipzen A."/>
            <person name="Lutzoni F."/>
            <person name="Magnuson J."/>
            <person name="Mondo S."/>
            <person name="Nolan M."/>
            <person name="Ohm R."/>
            <person name="Pangilinan J."/>
            <person name="Park H.-J."/>
            <person name="Ramirez L."/>
            <person name="Alfaro M."/>
            <person name="Sun H."/>
            <person name="Tritt A."/>
            <person name="Yoshinaga Y."/>
            <person name="Zwiers L.-H."/>
            <person name="Turgeon B."/>
            <person name="Goodwin S."/>
            <person name="Spatafora J."/>
            <person name="Crous P."/>
            <person name="Grigoriev I."/>
        </authorList>
    </citation>
    <scope>NUCLEOTIDE SEQUENCE</scope>
    <source>
        <strain evidence="10">CBS 119925</strain>
    </source>
</reference>